<dbReference type="EMBL" id="HBFB01010362">
    <property type="protein sequence ID" value="CAD8673618.1"/>
    <property type="molecule type" value="Transcribed_RNA"/>
</dbReference>
<sequence length="111" mass="10804">MSVATLFEVTFTVVQPKSALTAGSLTGGAASSSGSSSDLCSAANNELSAFLAAFGAAAIPLAASGASDATTAEAGSSSACEVRDTALQVLHPPRSPAAAMPVHLLLAVRQA</sequence>
<evidence type="ECO:0000313" key="1">
    <source>
        <dbReference type="EMBL" id="CAD8673618.1"/>
    </source>
</evidence>
<name>A0A7S0WMJ6_9CHLO</name>
<proteinExistence type="predicted"/>
<reference evidence="1" key="1">
    <citation type="submission" date="2021-01" db="EMBL/GenBank/DDBJ databases">
        <authorList>
            <person name="Corre E."/>
            <person name="Pelletier E."/>
            <person name="Niang G."/>
            <person name="Scheremetjew M."/>
            <person name="Finn R."/>
            <person name="Kale V."/>
            <person name="Holt S."/>
            <person name="Cochrane G."/>
            <person name="Meng A."/>
            <person name="Brown T."/>
            <person name="Cohen L."/>
        </authorList>
    </citation>
    <scope>NUCLEOTIDE SEQUENCE</scope>
    <source>
        <strain evidence="1">SAG 11-49</strain>
    </source>
</reference>
<gene>
    <name evidence="1" type="ORF">CLEI1391_LOCUS5910</name>
</gene>
<accession>A0A7S0WMJ6</accession>
<organism evidence="1">
    <name type="scientific">Chlamydomonas leiostraca</name>
    <dbReference type="NCBI Taxonomy" id="1034604"/>
    <lineage>
        <taxon>Eukaryota</taxon>
        <taxon>Viridiplantae</taxon>
        <taxon>Chlorophyta</taxon>
        <taxon>core chlorophytes</taxon>
        <taxon>Chlorophyceae</taxon>
        <taxon>CS clade</taxon>
        <taxon>Chlamydomonadales</taxon>
        <taxon>Chlamydomonadaceae</taxon>
        <taxon>Chlamydomonas</taxon>
    </lineage>
</organism>
<dbReference type="AlphaFoldDB" id="A0A7S0WMJ6"/>
<protein>
    <submittedName>
        <fullName evidence="1">Uncharacterized protein</fullName>
    </submittedName>
</protein>